<evidence type="ECO:0000313" key="3">
    <source>
        <dbReference type="Proteomes" id="UP001173801"/>
    </source>
</evidence>
<evidence type="ECO:0000256" key="1">
    <source>
        <dbReference type="SAM" id="Phobius"/>
    </source>
</evidence>
<reference evidence="2" key="1">
    <citation type="submission" date="2022-08" db="EMBL/GenBank/DDBJ databases">
        <authorList>
            <person name="Wang H."/>
        </authorList>
    </citation>
    <scope>NUCLEOTIDE SEQUENCE</scope>
    <source>
        <strain evidence="2">PS10</strain>
    </source>
</reference>
<keyword evidence="3" id="KW-1185">Reference proteome</keyword>
<gene>
    <name evidence="2" type="ORF">NYG85_04380</name>
</gene>
<dbReference type="RefSeq" id="WP_284937269.1">
    <property type="nucleotide sequence ID" value="NZ_JANURM010000003.1"/>
</dbReference>
<proteinExistence type="predicted"/>
<keyword evidence="1" id="KW-1133">Transmembrane helix</keyword>
<accession>A0ABT7HQD5</accession>
<dbReference type="Proteomes" id="UP001173801">
    <property type="component" value="Unassembled WGS sequence"/>
</dbReference>
<reference evidence="2" key="2">
    <citation type="journal article" date="2023" name="Microorganisms">
        <title>Isolation and Genomic Characteristics of Cat-Borne Campylobacter felis sp. nov. and Sheep-Borne Campylobacter ovis sp. nov.</title>
        <authorList>
            <person name="Wang H."/>
            <person name="Li Y."/>
            <person name="Gu Y."/>
            <person name="Zhou G."/>
            <person name="Chen X."/>
            <person name="Zhang X."/>
            <person name="Shao Z."/>
            <person name="Zhang J."/>
            <person name="Zhang M."/>
        </authorList>
    </citation>
    <scope>NUCLEOTIDE SEQUENCE</scope>
    <source>
        <strain evidence="2">PS10</strain>
    </source>
</reference>
<evidence type="ECO:0008006" key="4">
    <source>
        <dbReference type="Google" id="ProtNLM"/>
    </source>
</evidence>
<organism evidence="2 3">
    <name type="scientific">Campylobacter gastrosuis</name>
    <dbReference type="NCBI Taxonomy" id="2974576"/>
    <lineage>
        <taxon>Bacteria</taxon>
        <taxon>Pseudomonadati</taxon>
        <taxon>Campylobacterota</taxon>
        <taxon>Epsilonproteobacteria</taxon>
        <taxon>Campylobacterales</taxon>
        <taxon>Campylobacteraceae</taxon>
        <taxon>Campylobacter</taxon>
    </lineage>
</organism>
<evidence type="ECO:0000313" key="2">
    <source>
        <dbReference type="EMBL" id="MDL0088609.1"/>
    </source>
</evidence>
<keyword evidence="1" id="KW-0472">Membrane</keyword>
<dbReference type="EMBL" id="JANURM010000003">
    <property type="protein sequence ID" value="MDL0088609.1"/>
    <property type="molecule type" value="Genomic_DNA"/>
</dbReference>
<comment type="caution">
    <text evidence="2">The sequence shown here is derived from an EMBL/GenBank/DDBJ whole genome shotgun (WGS) entry which is preliminary data.</text>
</comment>
<keyword evidence="1" id="KW-0812">Transmembrane</keyword>
<name>A0ABT7HQD5_9BACT</name>
<feature type="transmembrane region" description="Helical" evidence="1">
    <location>
        <begin position="6"/>
        <end position="24"/>
    </location>
</feature>
<sequence length="42" mass="5133">MKFLDTFMLVSFIIFMVFLVRGFALQMQDRNEKRENFKKGKK</sequence>
<protein>
    <recommendedName>
        <fullName evidence="4">Small hydrophobic protein</fullName>
    </recommendedName>
</protein>